<evidence type="ECO:0000259" key="8">
    <source>
        <dbReference type="PROSITE" id="PS51336"/>
    </source>
</evidence>
<dbReference type="PANTHER" id="PTHR12086:SF11">
    <property type="entry name" value="EF-HAND DOMAIN-CONTAINING FAMILY MEMBER C2"/>
    <property type="match status" value="1"/>
</dbReference>
<keyword evidence="5" id="KW-0966">Cell projection</keyword>
<dbReference type="Gene3D" id="2.30.29.170">
    <property type="match status" value="3"/>
</dbReference>
<protein>
    <recommendedName>
        <fullName evidence="7">EF-hand domain-containing family member C2</fullName>
    </recommendedName>
</protein>
<dbReference type="SMART" id="SM00676">
    <property type="entry name" value="DM10"/>
    <property type="match status" value="3"/>
</dbReference>
<dbReference type="Gene3D" id="1.10.238.10">
    <property type="entry name" value="EF-hand"/>
    <property type="match status" value="1"/>
</dbReference>
<dbReference type="InterPro" id="IPR011992">
    <property type="entry name" value="EF-hand-dom_pair"/>
</dbReference>
<evidence type="ECO:0000313" key="9">
    <source>
        <dbReference type="EMBL" id="CAG9801258.1"/>
    </source>
</evidence>
<dbReference type="InterPro" id="IPR040193">
    <property type="entry name" value="EFHC1/EFHC2/EFHB"/>
</dbReference>
<keyword evidence="4" id="KW-0206">Cytoskeleton</keyword>
<evidence type="ECO:0000256" key="4">
    <source>
        <dbReference type="ARBA" id="ARBA00023212"/>
    </source>
</evidence>
<evidence type="ECO:0000256" key="5">
    <source>
        <dbReference type="ARBA" id="ARBA00023273"/>
    </source>
</evidence>
<dbReference type="Proteomes" id="UP001153620">
    <property type="component" value="Chromosome 1"/>
</dbReference>
<dbReference type="SUPFAM" id="SSF47473">
    <property type="entry name" value="EF-hand"/>
    <property type="match status" value="1"/>
</dbReference>
<keyword evidence="10" id="KW-1185">Reference proteome</keyword>
<dbReference type="PANTHER" id="PTHR12086">
    <property type="entry name" value="EF-HAND DOMAIN C-TERMINAL CONTAINING PROTEIN"/>
    <property type="match status" value="1"/>
</dbReference>
<dbReference type="GO" id="GO:0005930">
    <property type="term" value="C:axoneme"/>
    <property type="evidence" value="ECO:0007669"/>
    <property type="project" value="UniProtKB-SubCell"/>
</dbReference>
<name>A0A9N9RMS7_9DIPT</name>
<comment type="function">
    <text evidence="6">Microtubule inner protein (MIP) part of the dynein-decorated doublet microtubules (DMTs) in cilia axoneme, which is required for motile cilia beating.</text>
</comment>
<evidence type="ECO:0000256" key="7">
    <source>
        <dbReference type="ARBA" id="ARBA00039880"/>
    </source>
</evidence>
<proteinExistence type="predicted"/>
<evidence type="ECO:0000256" key="1">
    <source>
        <dbReference type="ARBA" id="ARBA00004430"/>
    </source>
</evidence>
<dbReference type="PROSITE" id="PS51336">
    <property type="entry name" value="DM10"/>
    <property type="match status" value="3"/>
</dbReference>
<comment type="subcellular location">
    <subcellularLocation>
        <location evidence="1">Cytoplasm</location>
        <location evidence="1">Cytoskeleton</location>
        <location evidence="1">Cilium axoneme</location>
    </subcellularLocation>
</comment>
<dbReference type="InterPro" id="IPR006602">
    <property type="entry name" value="DM10_dom"/>
</dbReference>
<dbReference type="Pfam" id="PF06565">
    <property type="entry name" value="DM10_dom"/>
    <property type="match status" value="3"/>
</dbReference>
<reference evidence="9" key="2">
    <citation type="submission" date="2022-10" db="EMBL/GenBank/DDBJ databases">
        <authorList>
            <consortium name="ENA_rothamsted_submissions"/>
            <consortium name="culmorum"/>
            <person name="King R."/>
        </authorList>
    </citation>
    <scope>NUCLEOTIDE SEQUENCE</scope>
</reference>
<feature type="domain" description="DM10" evidence="8">
    <location>
        <begin position="426"/>
        <end position="533"/>
    </location>
</feature>
<evidence type="ECO:0000256" key="2">
    <source>
        <dbReference type="ARBA" id="ARBA00022490"/>
    </source>
</evidence>
<keyword evidence="3" id="KW-0677">Repeat</keyword>
<feature type="domain" description="DM10" evidence="8">
    <location>
        <begin position="230"/>
        <end position="365"/>
    </location>
</feature>
<accession>A0A9N9RMS7</accession>
<dbReference type="AlphaFoldDB" id="A0A9N9RMS7"/>
<dbReference type="FunFam" id="2.30.29.170:FF:000002">
    <property type="entry name" value="EF-hand domain (C-terminal) containing 1"/>
    <property type="match status" value="1"/>
</dbReference>
<evidence type="ECO:0000256" key="3">
    <source>
        <dbReference type="ARBA" id="ARBA00022737"/>
    </source>
</evidence>
<dbReference type="FunFam" id="2.30.29.170:FF:000004">
    <property type="entry name" value="EF-hand domain containing 2"/>
    <property type="match status" value="1"/>
</dbReference>
<gene>
    <name evidence="9" type="ORF">CHIRRI_LOCUS4189</name>
</gene>
<dbReference type="EMBL" id="OU895877">
    <property type="protein sequence ID" value="CAG9801258.1"/>
    <property type="molecule type" value="Genomic_DNA"/>
</dbReference>
<organism evidence="9 10">
    <name type="scientific">Chironomus riparius</name>
    <dbReference type="NCBI Taxonomy" id="315576"/>
    <lineage>
        <taxon>Eukaryota</taxon>
        <taxon>Metazoa</taxon>
        <taxon>Ecdysozoa</taxon>
        <taxon>Arthropoda</taxon>
        <taxon>Hexapoda</taxon>
        <taxon>Insecta</taxon>
        <taxon>Pterygota</taxon>
        <taxon>Neoptera</taxon>
        <taxon>Endopterygota</taxon>
        <taxon>Diptera</taxon>
        <taxon>Nematocera</taxon>
        <taxon>Chironomoidea</taxon>
        <taxon>Chironomidae</taxon>
        <taxon>Chironominae</taxon>
        <taxon>Chironomus</taxon>
    </lineage>
</organism>
<dbReference type="OrthoDB" id="6360546at2759"/>
<keyword evidence="2" id="KW-0963">Cytoplasm</keyword>
<evidence type="ECO:0000313" key="10">
    <source>
        <dbReference type="Proteomes" id="UP001153620"/>
    </source>
</evidence>
<reference evidence="9" key="1">
    <citation type="submission" date="2022-01" db="EMBL/GenBank/DDBJ databases">
        <authorList>
            <person name="King R."/>
        </authorList>
    </citation>
    <scope>NUCLEOTIDE SEQUENCE</scope>
</reference>
<sequence length="753" mass="88217">MNRCTPLTLSLCLGDYPSQFQRSHSSSTFRKSHHFDVFNKVPMLAEGNKRSLSGKLMHPSKSEESLFPRSQHGLVPAWIVFEKQVLRFFGYFKETVPEHRIPYQIRKVKISYFLDDDTIQITELKSESSSQCIVSRQRIRKGHSLHSDVNVSLLDMNVDKTITLLDRVYHITECDTFTRNFLNRLGICVPPAVEIPKDPVTEIRKAEKASMAAKHATSKDFRFAKFLQNDRKVLRFSAYWNDNDDVRNLEVLFHLSDDTFEIKEKLQPNSGRHSNGMFLKRAKLPRSACTIKPVGEENFVVLNVLGKNMIKGRFLKDRREVSFGDSSQYYNETDLQIGKSINVYGRYVVLTDCDGKTREYYQKKYGIEEFFPISTPSSYKPCEPIAREFKYPPYNGWGSFEDSEGNCTGIEPKMPKVNFRKFLEYDKLVIRFGAKMISPIKENNDRLFIISYYLSEDTIAVYELSCRNLGFRGGEFFGKSKFYWPGQDKYTSERPVAYKSQDFYLGAVVNLRNFIFKIVSADLFALKFMEDNKEVYPMSHPHLIIVKIRERLRPIYKDFIACYMTKVKVHKDGEFTQEFIDYEDFKIMLRELLQDEITEQEIVTLCRHFAIQTKKTPLEFREMVRSIVQGEIWRELWSDVDRLKEFIYHLSPNNTEYLNEKDLLKVIRGCRVPLDKAIVQQLFAVLNKNGNNEFEVKDFLHFIDLKSYKATPVPPINPKKNQFHFEIDEGSYIDWHKFIRALDFEDELQTCGD</sequence>
<dbReference type="GO" id="GO:0005874">
    <property type="term" value="C:microtubule"/>
    <property type="evidence" value="ECO:0007669"/>
    <property type="project" value="TreeGrafter"/>
</dbReference>
<dbReference type="GO" id="GO:0010975">
    <property type="term" value="P:regulation of neuron projection development"/>
    <property type="evidence" value="ECO:0007669"/>
    <property type="project" value="TreeGrafter"/>
</dbReference>
<feature type="domain" description="DM10" evidence="8">
    <location>
        <begin position="82"/>
        <end position="186"/>
    </location>
</feature>
<evidence type="ECO:0000256" key="6">
    <source>
        <dbReference type="ARBA" id="ARBA00035003"/>
    </source>
</evidence>